<dbReference type="SUPFAM" id="SSF47113">
    <property type="entry name" value="Histone-fold"/>
    <property type="match status" value="1"/>
</dbReference>
<dbReference type="EMBL" id="JAPXFL010000001">
    <property type="protein sequence ID" value="KAK9512380.1"/>
    <property type="molecule type" value="Genomic_DNA"/>
</dbReference>
<evidence type="ECO:0000313" key="1">
    <source>
        <dbReference type="EMBL" id="KAK9512380.1"/>
    </source>
</evidence>
<evidence type="ECO:0000313" key="2">
    <source>
        <dbReference type="Proteomes" id="UP001461498"/>
    </source>
</evidence>
<dbReference type="Proteomes" id="UP001461498">
    <property type="component" value="Unassembled WGS sequence"/>
</dbReference>
<accession>A0AAW1DRF0</accession>
<protein>
    <submittedName>
        <fullName evidence="1">Uncharacterized protein</fullName>
    </submittedName>
</protein>
<sequence>MSGHGKGGTFKVNVNTRSSRAGLQFPIGRIHRLLRKGNCRTCRNRSISLLGRGNGILNR</sequence>
<keyword evidence="2" id="KW-1185">Reference proteome</keyword>
<gene>
    <name evidence="1" type="ORF">O3M35_000824</name>
</gene>
<reference evidence="1 2" key="1">
    <citation type="submission" date="2022-12" db="EMBL/GenBank/DDBJ databases">
        <title>Chromosome-level genome assembly of true bugs.</title>
        <authorList>
            <person name="Ma L."/>
            <person name="Li H."/>
        </authorList>
    </citation>
    <scope>NUCLEOTIDE SEQUENCE [LARGE SCALE GENOMIC DNA]</scope>
    <source>
        <strain evidence="1">Lab_2022b</strain>
    </source>
</reference>
<dbReference type="GO" id="GO:0046982">
    <property type="term" value="F:protein heterodimerization activity"/>
    <property type="evidence" value="ECO:0007669"/>
    <property type="project" value="InterPro"/>
</dbReference>
<name>A0AAW1DRF0_9HEMI</name>
<dbReference type="AlphaFoldDB" id="A0AAW1DRF0"/>
<organism evidence="1 2">
    <name type="scientific">Rhynocoris fuscipes</name>
    <dbReference type="NCBI Taxonomy" id="488301"/>
    <lineage>
        <taxon>Eukaryota</taxon>
        <taxon>Metazoa</taxon>
        <taxon>Ecdysozoa</taxon>
        <taxon>Arthropoda</taxon>
        <taxon>Hexapoda</taxon>
        <taxon>Insecta</taxon>
        <taxon>Pterygota</taxon>
        <taxon>Neoptera</taxon>
        <taxon>Paraneoptera</taxon>
        <taxon>Hemiptera</taxon>
        <taxon>Heteroptera</taxon>
        <taxon>Panheteroptera</taxon>
        <taxon>Cimicomorpha</taxon>
        <taxon>Reduviidae</taxon>
        <taxon>Harpactorinae</taxon>
        <taxon>Harpactorini</taxon>
        <taxon>Rhynocoris</taxon>
    </lineage>
</organism>
<dbReference type="Gene3D" id="1.10.20.10">
    <property type="entry name" value="Histone, subunit A"/>
    <property type="match status" value="1"/>
</dbReference>
<comment type="caution">
    <text evidence="1">The sequence shown here is derived from an EMBL/GenBank/DDBJ whole genome shotgun (WGS) entry which is preliminary data.</text>
</comment>
<dbReference type="InterPro" id="IPR009072">
    <property type="entry name" value="Histone-fold"/>
</dbReference>
<proteinExistence type="predicted"/>